<keyword evidence="1" id="KW-1133">Transmembrane helix</keyword>
<feature type="transmembrane region" description="Helical" evidence="1">
    <location>
        <begin position="129"/>
        <end position="147"/>
    </location>
</feature>
<feature type="transmembrane region" description="Helical" evidence="1">
    <location>
        <begin position="6"/>
        <end position="26"/>
    </location>
</feature>
<dbReference type="Proteomes" id="UP000191135">
    <property type="component" value="Chromosome"/>
</dbReference>
<dbReference type="STRING" id="1122214.Mame_02456"/>
<keyword evidence="1" id="KW-0472">Membrane</keyword>
<feature type="transmembrane region" description="Helical" evidence="1">
    <location>
        <begin position="38"/>
        <end position="65"/>
    </location>
</feature>
<keyword evidence="1" id="KW-0812">Transmembrane</keyword>
<keyword evidence="3" id="KW-1185">Reference proteome</keyword>
<accession>A0A1U9Z290</accession>
<dbReference type="EMBL" id="CP020330">
    <property type="protein sequence ID" value="AQZ51784.1"/>
    <property type="molecule type" value="Genomic_DNA"/>
</dbReference>
<gene>
    <name evidence="2" type="ORF">Mame_02456</name>
</gene>
<evidence type="ECO:0000313" key="2">
    <source>
        <dbReference type="EMBL" id="AQZ51784.1"/>
    </source>
</evidence>
<dbReference type="RefSeq" id="WP_155122100.1">
    <property type="nucleotide sequence ID" value="NZ_AQWH01000004.1"/>
</dbReference>
<proteinExistence type="predicted"/>
<feature type="transmembrane region" description="Helical" evidence="1">
    <location>
        <begin position="153"/>
        <end position="172"/>
    </location>
</feature>
<evidence type="ECO:0000256" key="1">
    <source>
        <dbReference type="SAM" id="Phobius"/>
    </source>
</evidence>
<feature type="transmembrane region" description="Helical" evidence="1">
    <location>
        <begin position="71"/>
        <end position="88"/>
    </location>
</feature>
<organism evidence="2 3">
    <name type="scientific">Martelella mediterranea DSM 17316</name>
    <dbReference type="NCBI Taxonomy" id="1122214"/>
    <lineage>
        <taxon>Bacteria</taxon>
        <taxon>Pseudomonadati</taxon>
        <taxon>Pseudomonadota</taxon>
        <taxon>Alphaproteobacteria</taxon>
        <taxon>Hyphomicrobiales</taxon>
        <taxon>Aurantimonadaceae</taxon>
        <taxon>Martelella</taxon>
    </lineage>
</organism>
<dbReference type="OrthoDB" id="7916055at2"/>
<name>A0A1U9Z290_9HYPH</name>
<reference evidence="2 3" key="1">
    <citation type="submission" date="2017-03" db="EMBL/GenBank/DDBJ databases">
        <title>Foreign affairs: Plasmid Transfer between Roseobacters and Rhizobia.</title>
        <authorList>
            <person name="Bartling P."/>
            <person name="Bunk B."/>
            <person name="Overmann J."/>
            <person name="Brinkmann H."/>
            <person name="Petersen J."/>
        </authorList>
    </citation>
    <scope>NUCLEOTIDE SEQUENCE [LARGE SCALE GENOMIC DNA]</scope>
    <source>
        <strain evidence="2 3">MACL11</strain>
    </source>
</reference>
<evidence type="ECO:0000313" key="3">
    <source>
        <dbReference type="Proteomes" id="UP000191135"/>
    </source>
</evidence>
<sequence>MSTGIAAAYAALVFLLFSLPSGRMLDFADRRYQRGLKALPAVGLGILLARAVFFGIGLAATMAFVRVMPSGMALARIVACVVIVIAVLKGFSGLKRPFPGADNDNIAKPRPLRSIWQGMRCRDGAARETALAAAVLMLFVGASTANLETAEMLAVAHLAASVSALLLYAAFARPVLARLNQRQYAARRERVARLLRSGLPRVSARFRNKDAA</sequence>
<dbReference type="KEGG" id="mmed:Mame_02456"/>
<protein>
    <submittedName>
        <fullName evidence="2">Uncharacterized protein</fullName>
    </submittedName>
</protein>
<dbReference type="AlphaFoldDB" id="A0A1U9Z290"/>